<sequence length="383" mass="42544">MRIVKLPGLIGETATPGVSAAIWALVLALLCFVSINHETVLPERFLLDGLFILERMSADVRFEAFGDSFDNLAWLFRTLGLGTLAISLLGFFASTFGLLLAIWRSGVPSLSYLEFMLACFWLFDQTVYIALPSKEIVISLAIFLIVLCKDSRFIVVIFTACALLVAVYLRSYWAITLAPTMLLYFGPSFLRKPPFLIVLAVVLFVCMAIDFRIQYGQPLDFARQTVNEFRDPSEVGSLIVQIIPGGNLLSDVSNAMLILGTFLLPVPLILSGVATQTLGGICTFFSLGATFSRYLKRAAVAQPARFDRLCFCFAVSFIATQAIFEPDYGSFLRHLSPISPLLMYLLLSSRAARESDAPQLTQSVQERLHFNPKERRWLKSSNG</sequence>
<feature type="transmembrane region" description="Helical" evidence="1">
    <location>
        <begin position="79"/>
        <end position="103"/>
    </location>
</feature>
<evidence type="ECO:0000256" key="1">
    <source>
        <dbReference type="SAM" id="Phobius"/>
    </source>
</evidence>
<evidence type="ECO:0000313" key="2">
    <source>
        <dbReference type="EMBL" id="MCC8392609.1"/>
    </source>
</evidence>
<gene>
    <name evidence="2" type="ORF">LJ656_08415</name>
</gene>
<name>A0ABS8JRS2_9BURK</name>
<keyword evidence="1" id="KW-0472">Membrane</keyword>
<keyword evidence="1" id="KW-0812">Transmembrane</keyword>
<evidence type="ECO:0000313" key="3">
    <source>
        <dbReference type="Proteomes" id="UP001431019"/>
    </source>
</evidence>
<feature type="transmembrane region" description="Helical" evidence="1">
    <location>
        <begin position="153"/>
        <end position="175"/>
    </location>
</feature>
<feature type="transmembrane region" description="Helical" evidence="1">
    <location>
        <begin position="115"/>
        <end position="146"/>
    </location>
</feature>
<accession>A0ABS8JRS2</accession>
<reference evidence="2 3" key="1">
    <citation type="submission" date="2021-11" db="EMBL/GenBank/DDBJ databases">
        <authorList>
            <person name="Oh E.-T."/>
            <person name="Kim S.-B."/>
        </authorList>
    </citation>
    <scope>NUCLEOTIDE SEQUENCE [LARGE SCALE GENOMIC DNA]</scope>
    <source>
        <strain evidence="2 3">MMS20-SJTR3</strain>
    </source>
</reference>
<feature type="transmembrane region" description="Helical" evidence="1">
    <location>
        <begin position="195"/>
        <end position="213"/>
    </location>
</feature>
<protein>
    <submittedName>
        <fullName evidence="2">Uncharacterized protein</fullName>
    </submittedName>
</protein>
<dbReference type="Proteomes" id="UP001431019">
    <property type="component" value="Unassembled WGS sequence"/>
</dbReference>
<proteinExistence type="predicted"/>
<keyword evidence="3" id="KW-1185">Reference proteome</keyword>
<organism evidence="2 3">
    <name type="scientific">Paraburkholderia sejongensis</name>
    <dbReference type="NCBI Taxonomy" id="2886946"/>
    <lineage>
        <taxon>Bacteria</taxon>
        <taxon>Pseudomonadati</taxon>
        <taxon>Pseudomonadota</taxon>
        <taxon>Betaproteobacteria</taxon>
        <taxon>Burkholderiales</taxon>
        <taxon>Burkholderiaceae</taxon>
        <taxon>Paraburkholderia</taxon>
    </lineage>
</organism>
<feature type="transmembrane region" description="Helical" evidence="1">
    <location>
        <begin position="276"/>
        <end position="294"/>
    </location>
</feature>
<dbReference type="RefSeq" id="WP_230508807.1">
    <property type="nucleotide sequence ID" value="NZ_JAJITD010000003.1"/>
</dbReference>
<feature type="transmembrane region" description="Helical" evidence="1">
    <location>
        <begin position="20"/>
        <end position="37"/>
    </location>
</feature>
<dbReference type="EMBL" id="JAJITD010000003">
    <property type="protein sequence ID" value="MCC8392609.1"/>
    <property type="molecule type" value="Genomic_DNA"/>
</dbReference>
<keyword evidence="1" id="KW-1133">Transmembrane helix</keyword>
<comment type="caution">
    <text evidence="2">The sequence shown here is derived from an EMBL/GenBank/DDBJ whole genome shotgun (WGS) entry which is preliminary data.</text>
</comment>